<comment type="caution">
    <text evidence="1">The sequence shown here is derived from an EMBL/GenBank/DDBJ whole genome shotgun (WGS) entry which is preliminary data.</text>
</comment>
<dbReference type="Proteomes" id="UP000034354">
    <property type="component" value="Unassembled WGS sequence"/>
</dbReference>
<evidence type="ECO:0000313" key="1">
    <source>
        <dbReference type="EMBL" id="KKU08378.1"/>
    </source>
</evidence>
<dbReference type="EMBL" id="LCKW01000018">
    <property type="protein sequence ID" value="KKU08378.1"/>
    <property type="molecule type" value="Genomic_DNA"/>
</dbReference>
<protein>
    <submittedName>
        <fullName evidence="1">Uncharacterized protein</fullName>
    </submittedName>
</protein>
<accession>A0A0G1PSC7</accession>
<name>A0A0G1PSC7_9BACT</name>
<dbReference type="AlphaFoldDB" id="A0A0G1PSC7"/>
<organism evidence="1 2">
    <name type="scientific">Candidatus Uhrbacteria bacterium GW2011_GWE2_45_35</name>
    <dbReference type="NCBI Taxonomy" id="1618993"/>
    <lineage>
        <taxon>Bacteria</taxon>
        <taxon>Candidatus Uhriibacteriota</taxon>
    </lineage>
</organism>
<reference evidence="1 2" key="1">
    <citation type="journal article" date="2015" name="Nature">
        <title>rRNA introns, odd ribosomes, and small enigmatic genomes across a large radiation of phyla.</title>
        <authorList>
            <person name="Brown C.T."/>
            <person name="Hug L.A."/>
            <person name="Thomas B.C."/>
            <person name="Sharon I."/>
            <person name="Castelle C.J."/>
            <person name="Singh A."/>
            <person name="Wilkins M.J."/>
            <person name="Williams K.H."/>
            <person name="Banfield J.F."/>
        </authorList>
    </citation>
    <scope>NUCLEOTIDE SEQUENCE [LARGE SCALE GENOMIC DNA]</scope>
</reference>
<evidence type="ECO:0000313" key="2">
    <source>
        <dbReference type="Proteomes" id="UP000034354"/>
    </source>
</evidence>
<gene>
    <name evidence="1" type="ORF">UX09_C0018G0005</name>
</gene>
<dbReference type="STRING" id="1618993.UX09_C0018G0005"/>
<proteinExistence type="predicted"/>
<sequence length="372" mass="42494">MRSCCSLVLFFLKLKFIHDIVFLLNLKNMKSESRLTNSGETRDLQNLFPLFKDLFAFAQKNLPEGNFDKYTGADETGEPGSVELPPKFQPLIKNFPGVFFIVGYENRQSSYNREGTRNIWIRLSTVKRKTATDDKVREVDFSLVDPSKGQAIEISVTDSVNNQCFEKVNDSEDTEFGQPHGSFKIISRLESDGEIKAVGFKFNRLDEGLFNFGDALKVVRWVRDLEVEKISTENAQRLNYQELYIIGRSKNIGKEERAFVKTQIDMVSGKPKNILVQIGFGDFKTGNVIYEDEKTGISVFAGHRHDQKQIDVLKQDPTYALLFQTKVDPNEFVESLLKRVEMLRDDWDKTQTVYQSSPGIEQARPAITQIVG</sequence>